<feature type="compositionally biased region" description="Polar residues" evidence="1">
    <location>
        <begin position="38"/>
        <end position="48"/>
    </location>
</feature>
<sequence length="478" mass="53682">MRRAKVAPGRAAISQLRSSDTSDSPGKQPTTSPSTSTNLSDQQDSSGPLTPPFDSGPPSSQPSGTEKHIYFPSSEAVWYPNAVLATSFPLAEEKAGGLPTPLFASLGPNVKGGSVLFYPPSSDNYSSDLHYEDVKPFQTFERPSFYHPSFGPSFPRGSISEAEEEDGLEDNLQVKQEMCIVPALDPNTTDNTLPFVLECYARWINLVVFEPTKAVHPMKASIIDQFMRFPDKRSTIILLANTVGSLGKSIHLSPKMSSLVTLLRTYAYQTIHEFTSRPPANHRETDRQNALHTLDLMMEVVLIQRYSYSMSTIIRLMDAAAPVFRRACPEPLDQYVNLPRAVLSPSINIRHFATTDVIMSITTGRPLLFRYDVTYSPDILEQFQDGRYGMQWLHGIADQYIVMLARINVLFEEFGASASPRYIAEIEDQIREVATFTERSSDPVVMIWKFAVRECWKLTMFVYLYMASNLLVLCKWLD</sequence>
<feature type="region of interest" description="Disordered" evidence="1">
    <location>
        <begin position="1"/>
        <end position="67"/>
    </location>
</feature>
<protein>
    <submittedName>
        <fullName evidence="2">Uncharacterized protein</fullName>
    </submittedName>
</protein>
<evidence type="ECO:0000313" key="3">
    <source>
        <dbReference type="Proteomes" id="UP000663841"/>
    </source>
</evidence>
<name>A0A8H3H3I3_9AGAM</name>
<comment type="caution">
    <text evidence="2">The sequence shown here is derived from an EMBL/GenBank/DDBJ whole genome shotgun (WGS) entry which is preliminary data.</text>
</comment>
<evidence type="ECO:0000313" key="2">
    <source>
        <dbReference type="EMBL" id="CAE6482001.1"/>
    </source>
</evidence>
<dbReference type="InterPro" id="IPR021858">
    <property type="entry name" value="Fun_TF"/>
</dbReference>
<dbReference type="EMBL" id="CAJMWW010000666">
    <property type="protein sequence ID" value="CAE6482001.1"/>
    <property type="molecule type" value="Genomic_DNA"/>
</dbReference>
<proteinExistence type="predicted"/>
<dbReference type="Proteomes" id="UP000663841">
    <property type="component" value="Unassembled WGS sequence"/>
</dbReference>
<reference evidence="2" key="1">
    <citation type="submission" date="2021-01" db="EMBL/GenBank/DDBJ databases">
        <authorList>
            <person name="Kaushik A."/>
        </authorList>
    </citation>
    <scope>NUCLEOTIDE SEQUENCE</scope>
    <source>
        <strain evidence="2">AG3-T5</strain>
    </source>
</reference>
<feature type="compositionally biased region" description="Polar residues" evidence="1">
    <location>
        <begin position="15"/>
        <end position="28"/>
    </location>
</feature>
<dbReference type="AlphaFoldDB" id="A0A8H3H3I3"/>
<organism evidence="2 3">
    <name type="scientific">Rhizoctonia solani</name>
    <dbReference type="NCBI Taxonomy" id="456999"/>
    <lineage>
        <taxon>Eukaryota</taxon>
        <taxon>Fungi</taxon>
        <taxon>Dikarya</taxon>
        <taxon>Basidiomycota</taxon>
        <taxon>Agaricomycotina</taxon>
        <taxon>Agaricomycetes</taxon>
        <taxon>Cantharellales</taxon>
        <taxon>Ceratobasidiaceae</taxon>
        <taxon>Rhizoctonia</taxon>
    </lineage>
</organism>
<evidence type="ECO:0000256" key="1">
    <source>
        <dbReference type="SAM" id="MobiDB-lite"/>
    </source>
</evidence>
<accession>A0A8H3H3I3</accession>
<gene>
    <name evidence="2" type="ORF">RDB_LOCUS211326</name>
</gene>
<dbReference type="Pfam" id="PF11951">
    <property type="entry name" value="Fungal_trans_2"/>
    <property type="match status" value="1"/>
</dbReference>